<dbReference type="AlphaFoldDB" id="A0A9Q0KM58"/>
<comment type="caution">
    <text evidence="2">The sequence shown here is derived from an EMBL/GenBank/DDBJ whole genome shotgun (WGS) entry which is preliminary data.</text>
</comment>
<dbReference type="OrthoDB" id="5988181at2759"/>
<evidence type="ECO:0000256" key="1">
    <source>
        <dbReference type="SAM" id="MobiDB-lite"/>
    </source>
</evidence>
<accession>A0A9Q0KM58</accession>
<organism evidence="2 3">
    <name type="scientific">Protea cynaroides</name>
    <dbReference type="NCBI Taxonomy" id="273540"/>
    <lineage>
        <taxon>Eukaryota</taxon>
        <taxon>Viridiplantae</taxon>
        <taxon>Streptophyta</taxon>
        <taxon>Embryophyta</taxon>
        <taxon>Tracheophyta</taxon>
        <taxon>Spermatophyta</taxon>
        <taxon>Magnoliopsida</taxon>
        <taxon>Proteales</taxon>
        <taxon>Proteaceae</taxon>
        <taxon>Protea</taxon>
    </lineage>
</organism>
<dbReference type="Proteomes" id="UP001141806">
    <property type="component" value="Unassembled WGS sequence"/>
</dbReference>
<evidence type="ECO:0000313" key="3">
    <source>
        <dbReference type="Proteomes" id="UP001141806"/>
    </source>
</evidence>
<protein>
    <submittedName>
        <fullName evidence="2">Uncharacterized protein</fullName>
    </submittedName>
</protein>
<feature type="region of interest" description="Disordered" evidence="1">
    <location>
        <begin position="39"/>
        <end position="80"/>
    </location>
</feature>
<gene>
    <name evidence="2" type="ORF">NE237_005925</name>
</gene>
<evidence type="ECO:0000313" key="2">
    <source>
        <dbReference type="EMBL" id="KAJ4972751.1"/>
    </source>
</evidence>
<sequence>MRKPNRPTYRRPYPNWIDAAYALPRGYKVSNFAKITEKENREEEVTAKRKYGIGDFGTRGKGGRGGDQSSSSRRASPPLFRTTQSEGMLPLFVSSLSFNGELYTGCTSRNKRETEQLGPCTVIQSILRTYSILVYLNQE</sequence>
<name>A0A9Q0KM58_9MAGN</name>
<dbReference type="EMBL" id="JAMYWD010000004">
    <property type="protein sequence ID" value="KAJ4972751.1"/>
    <property type="molecule type" value="Genomic_DNA"/>
</dbReference>
<reference evidence="2" key="1">
    <citation type="journal article" date="2023" name="Plant J.">
        <title>The genome of the king protea, Protea cynaroides.</title>
        <authorList>
            <person name="Chang J."/>
            <person name="Duong T.A."/>
            <person name="Schoeman C."/>
            <person name="Ma X."/>
            <person name="Roodt D."/>
            <person name="Barker N."/>
            <person name="Li Z."/>
            <person name="Van de Peer Y."/>
            <person name="Mizrachi E."/>
        </authorList>
    </citation>
    <scope>NUCLEOTIDE SEQUENCE</scope>
    <source>
        <tissue evidence="2">Young leaves</tissue>
    </source>
</reference>
<keyword evidence="3" id="KW-1185">Reference proteome</keyword>
<proteinExistence type="predicted"/>
<feature type="compositionally biased region" description="Gly residues" evidence="1">
    <location>
        <begin position="54"/>
        <end position="66"/>
    </location>
</feature>